<feature type="transmembrane region" description="Helical" evidence="1">
    <location>
        <begin position="58"/>
        <end position="75"/>
    </location>
</feature>
<keyword evidence="1" id="KW-1133">Transmembrane helix</keyword>
<feature type="transmembrane region" description="Helical" evidence="1">
    <location>
        <begin position="87"/>
        <end position="103"/>
    </location>
</feature>
<gene>
    <name evidence="3" type="ORF">Mal64_05120</name>
</gene>
<evidence type="ECO:0000313" key="3">
    <source>
        <dbReference type="EMBL" id="TWT90129.1"/>
    </source>
</evidence>
<keyword evidence="4" id="KW-1185">Reference proteome</keyword>
<dbReference type="Proteomes" id="UP000315440">
    <property type="component" value="Unassembled WGS sequence"/>
</dbReference>
<sequence>MWARAVEIMLGLWLAISPAIFRGGEAEAALWATDLAVATWVIVCACLSCWLPLRHAHLAILAASGFLIAIAYLETGAPESATAQNHLMLGLLLAMFAIVPNYADEPPMRWRRYAARLEQAQS</sequence>
<protein>
    <recommendedName>
        <fullName evidence="2">SPW repeat-containing integral membrane domain-containing protein</fullName>
    </recommendedName>
</protein>
<accession>A0A5C5ZRJ1</accession>
<keyword evidence="1" id="KW-0472">Membrane</keyword>
<dbReference type="RefSeq" id="WP_146396587.1">
    <property type="nucleotide sequence ID" value="NZ_SJPQ01000001.1"/>
</dbReference>
<dbReference type="EMBL" id="SJPQ01000001">
    <property type="protein sequence ID" value="TWT90129.1"/>
    <property type="molecule type" value="Genomic_DNA"/>
</dbReference>
<evidence type="ECO:0000313" key="4">
    <source>
        <dbReference type="Proteomes" id="UP000315440"/>
    </source>
</evidence>
<reference evidence="3 4" key="1">
    <citation type="submission" date="2019-02" db="EMBL/GenBank/DDBJ databases">
        <title>Deep-cultivation of Planctomycetes and their phenomic and genomic characterization uncovers novel biology.</title>
        <authorList>
            <person name="Wiegand S."/>
            <person name="Jogler M."/>
            <person name="Boedeker C."/>
            <person name="Pinto D."/>
            <person name="Vollmers J."/>
            <person name="Rivas-Marin E."/>
            <person name="Kohn T."/>
            <person name="Peeters S.H."/>
            <person name="Heuer A."/>
            <person name="Rast P."/>
            <person name="Oberbeckmann S."/>
            <person name="Bunk B."/>
            <person name="Jeske O."/>
            <person name="Meyerdierks A."/>
            <person name="Storesund J.E."/>
            <person name="Kallscheuer N."/>
            <person name="Luecker S."/>
            <person name="Lage O.M."/>
            <person name="Pohl T."/>
            <person name="Merkel B.J."/>
            <person name="Hornburger P."/>
            <person name="Mueller R.-W."/>
            <person name="Bruemmer F."/>
            <person name="Labrenz M."/>
            <person name="Spormann A.M."/>
            <person name="Op Den Camp H."/>
            <person name="Overmann J."/>
            <person name="Amann R."/>
            <person name="Jetten M.S.M."/>
            <person name="Mascher T."/>
            <person name="Medema M.H."/>
            <person name="Devos D.P."/>
            <person name="Kaster A.-K."/>
            <person name="Ovreas L."/>
            <person name="Rohde M."/>
            <person name="Galperin M.Y."/>
            <person name="Jogler C."/>
        </authorList>
    </citation>
    <scope>NUCLEOTIDE SEQUENCE [LARGE SCALE GENOMIC DNA]</scope>
    <source>
        <strain evidence="3 4">Mal64</strain>
    </source>
</reference>
<organism evidence="3 4">
    <name type="scientific">Pseudobythopirellula maris</name>
    <dbReference type="NCBI Taxonomy" id="2527991"/>
    <lineage>
        <taxon>Bacteria</taxon>
        <taxon>Pseudomonadati</taxon>
        <taxon>Planctomycetota</taxon>
        <taxon>Planctomycetia</taxon>
        <taxon>Pirellulales</taxon>
        <taxon>Lacipirellulaceae</taxon>
        <taxon>Pseudobythopirellula</taxon>
    </lineage>
</organism>
<name>A0A5C5ZRJ1_9BACT</name>
<dbReference type="InterPro" id="IPR005530">
    <property type="entry name" value="SPW"/>
</dbReference>
<keyword evidence="1" id="KW-0812">Transmembrane</keyword>
<dbReference type="OrthoDB" id="272406at2"/>
<comment type="caution">
    <text evidence="3">The sequence shown here is derived from an EMBL/GenBank/DDBJ whole genome shotgun (WGS) entry which is preliminary data.</text>
</comment>
<proteinExistence type="predicted"/>
<dbReference type="Pfam" id="PF03779">
    <property type="entry name" value="SPW"/>
    <property type="match status" value="1"/>
</dbReference>
<feature type="transmembrane region" description="Helical" evidence="1">
    <location>
        <begin position="36"/>
        <end position="53"/>
    </location>
</feature>
<feature type="domain" description="SPW repeat-containing integral membrane" evidence="2">
    <location>
        <begin position="2"/>
        <end position="97"/>
    </location>
</feature>
<evidence type="ECO:0000259" key="2">
    <source>
        <dbReference type="Pfam" id="PF03779"/>
    </source>
</evidence>
<dbReference type="AlphaFoldDB" id="A0A5C5ZRJ1"/>
<evidence type="ECO:0000256" key="1">
    <source>
        <dbReference type="SAM" id="Phobius"/>
    </source>
</evidence>